<sequence length="411" mass="45849">MAEVKPPTQPGVPRKRGRPRTNHSDDHEVPEKRRKQLREAQQTYRRRKETTINNLQSRVQELESGIEELSQSFLSFSNLLLGESILDGRPRITSALQAITQQCVSLARKGAADAEAEPRQTLVLDKDGGSGNSSQSTPAKEIHLHFDAEVAREVPMPYSGNSTPSSLTALTQWGKMSLPHTPPPQDPMLPFGFFPRNPAPAPSLPSPPLSWSPDSPSQEAQLTLSHRIVRECCRNGYQLLVYSPNDPKVEEVFGGLLNEAERMNHVSGFYDAMHDDLGDMVDARTKVLSPMHPKKHSFSQTQLARSTRTWELVFQGNEEWIDACGVQRLLLERGIDVQSGDRISSTVYRVKNSALLFDVANFIRLLSVECVCVGKGPAFRRTMVEKILLASTSSTPWTYDTSFQVVPGFNF</sequence>
<feature type="region of interest" description="Disordered" evidence="1">
    <location>
        <begin position="196"/>
        <end position="217"/>
    </location>
</feature>
<comment type="caution">
    <text evidence="2">The sequence shown here is derived from an EMBL/GenBank/DDBJ whole genome shotgun (WGS) entry which is preliminary data.</text>
</comment>
<evidence type="ECO:0000313" key="3">
    <source>
        <dbReference type="Proteomes" id="UP001220324"/>
    </source>
</evidence>
<proteinExistence type="predicted"/>
<gene>
    <name evidence="2" type="ORF">N7494_006018</name>
</gene>
<feature type="compositionally biased region" description="Basic and acidic residues" evidence="1">
    <location>
        <begin position="22"/>
        <end position="31"/>
    </location>
</feature>
<dbReference type="Gene3D" id="1.20.5.170">
    <property type="match status" value="1"/>
</dbReference>
<evidence type="ECO:0000256" key="1">
    <source>
        <dbReference type="SAM" id="MobiDB-lite"/>
    </source>
</evidence>
<accession>A0AAD6CVL5</accession>
<feature type="region of interest" description="Disordered" evidence="1">
    <location>
        <begin position="1"/>
        <end position="46"/>
    </location>
</feature>
<evidence type="ECO:0000313" key="2">
    <source>
        <dbReference type="EMBL" id="KAJ5540942.1"/>
    </source>
</evidence>
<evidence type="ECO:0008006" key="4">
    <source>
        <dbReference type="Google" id="ProtNLM"/>
    </source>
</evidence>
<dbReference type="SUPFAM" id="SSF57959">
    <property type="entry name" value="Leucine zipper domain"/>
    <property type="match status" value="1"/>
</dbReference>
<dbReference type="Proteomes" id="UP001220324">
    <property type="component" value="Unassembled WGS sequence"/>
</dbReference>
<keyword evidence="3" id="KW-1185">Reference proteome</keyword>
<feature type="compositionally biased region" description="Pro residues" evidence="1">
    <location>
        <begin position="197"/>
        <end position="210"/>
    </location>
</feature>
<dbReference type="CDD" id="cd14688">
    <property type="entry name" value="bZIP_YAP"/>
    <property type="match status" value="1"/>
</dbReference>
<dbReference type="PANTHER" id="PTHR40618">
    <property type="entry name" value="B-ZIP TRANSCRIPTION FACTOR (EUROFUNG)-RELATED"/>
    <property type="match status" value="1"/>
</dbReference>
<name>A0AAD6CVL5_9EURO</name>
<protein>
    <recommendedName>
        <fullName evidence="4">BZIP domain-containing protein</fullName>
    </recommendedName>
</protein>
<organism evidence="2 3">
    <name type="scientific">Penicillium frequentans</name>
    <dbReference type="NCBI Taxonomy" id="3151616"/>
    <lineage>
        <taxon>Eukaryota</taxon>
        <taxon>Fungi</taxon>
        <taxon>Dikarya</taxon>
        <taxon>Ascomycota</taxon>
        <taxon>Pezizomycotina</taxon>
        <taxon>Eurotiomycetes</taxon>
        <taxon>Eurotiomycetidae</taxon>
        <taxon>Eurotiales</taxon>
        <taxon>Aspergillaceae</taxon>
        <taxon>Penicillium</taxon>
    </lineage>
</organism>
<dbReference type="PANTHER" id="PTHR40618:SF1">
    <property type="entry name" value="B-ZIP TRANSCRIPTION FACTOR (EUROFUNG)"/>
    <property type="match status" value="1"/>
</dbReference>
<dbReference type="InterPro" id="IPR046347">
    <property type="entry name" value="bZIP_sf"/>
</dbReference>
<dbReference type="AlphaFoldDB" id="A0AAD6CVL5"/>
<feature type="region of interest" description="Disordered" evidence="1">
    <location>
        <begin position="111"/>
        <end position="140"/>
    </location>
</feature>
<dbReference type="EMBL" id="JAQIZZ010000005">
    <property type="protein sequence ID" value="KAJ5540942.1"/>
    <property type="molecule type" value="Genomic_DNA"/>
</dbReference>
<feature type="compositionally biased region" description="Basic and acidic residues" evidence="1">
    <location>
        <begin position="111"/>
        <end position="128"/>
    </location>
</feature>
<reference evidence="2 3" key="1">
    <citation type="journal article" date="2023" name="IMA Fungus">
        <title>Comparative genomic study of the Penicillium genus elucidates a diverse pangenome and 15 lateral gene transfer events.</title>
        <authorList>
            <person name="Petersen C."/>
            <person name="Sorensen T."/>
            <person name="Nielsen M.R."/>
            <person name="Sondergaard T.E."/>
            <person name="Sorensen J.L."/>
            <person name="Fitzpatrick D.A."/>
            <person name="Frisvad J.C."/>
            <person name="Nielsen K.L."/>
        </authorList>
    </citation>
    <scope>NUCLEOTIDE SEQUENCE [LARGE SCALE GENOMIC DNA]</scope>
    <source>
        <strain evidence="2 3">IBT 35679</strain>
    </source>
</reference>
<dbReference type="GO" id="GO:0003700">
    <property type="term" value="F:DNA-binding transcription factor activity"/>
    <property type="evidence" value="ECO:0007669"/>
    <property type="project" value="InterPro"/>
</dbReference>